<feature type="compositionally biased region" description="Low complexity" evidence="1">
    <location>
        <begin position="961"/>
        <end position="981"/>
    </location>
</feature>
<accession>A0A364LA36</accession>
<evidence type="ECO:0000259" key="3">
    <source>
        <dbReference type="Pfam" id="PF01048"/>
    </source>
</evidence>
<dbReference type="Gene3D" id="3.40.50.300">
    <property type="entry name" value="P-loop containing nucleotide triphosphate hydrolases"/>
    <property type="match status" value="1"/>
</dbReference>
<feature type="domain" description="NB-ARC" evidence="2">
    <location>
        <begin position="341"/>
        <end position="512"/>
    </location>
</feature>
<dbReference type="Gene3D" id="1.25.40.10">
    <property type="entry name" value="Tetratricopeptide repeat domain"/>
    <property type="match status" value="1"/>
</dbReference>
<evidence type="ECO:0000313" key="4">
    <source>
        <dbReference type="EMBL" id="RAO72676.1"/>
    </source>
</evidence>
<dbReference type="InterPro" id="IPR002182">
    <property type="entry name" value="NB-ARC"/>
</dbReference>
<dbReference type="GO" id="GO:0003824">
    <property type="term" value="F:catalytic activity"/>
    <property type="evidence" value="ECO:0007669"/>
    <property type="project" value="InterPro"/>
</dbReference>
<proteinExistence type="predicted"/>
<organism evidence="4 5">
    <name type="scientific">Talaromyces amestolkiae</name>
    <dbReference type="NCBI Taxonomy" id="1196081"/>
    <lineage>
        <taxon>Eukaryota</taxon>
        <taxon>Fungi</taxon>
        <taxon>Dikarya</taxon>
        <taxon>Ascomycota</taxon>
        <taxon>Pezizomycotina</taxon>
        <taxon>Eurotiomycetes</taxon>
        <taxon>Eurotiomycetidae</taxon>
        <taxon>Eurotiales</taxon>
        <taxon>Trichocomaceae</taxon>
        <taxon>Talaromyces</taxon>
        <taxon>Talaromyces sect. Talaromyces</taxon>
    </lineage>
</organism>
<dbReference type="Proteomes" id="UP000249363">
    <property type="component" value="Unassembled WGS sequence"/>
</dbReference>
<dbReference type="Pfam" id="PF01048">
    <property type="entry name" value="PNP_UDP_1"/>
    <property type="match status" value="1"/>
</dbReference>
<dbReference type="Pfam" id="PF13424">
    <property type="entry name" value="TPR_12"/>
    <property type="match status" value="1"/>
</dbReference>
<dbReference type="SUPFAM" id="SSF52540">
    <property type="entry name" value="P-loop containing nucleoside triphosphate hydrolases"/>
    <property type="match status" value="1"/>
</dbReference>
<evidence type="ECO:0000259" key="2">
    <source>
        <dbReference type="Pfam" id="PF00931"/>
    </source>
</evidence>
<comment type="caution">
    <text evidence="4">The sequence shown here is derived from an EMBL/GenBank/DDBJ whole genome shotgun (WGS) entry which is preliminary data.</text>
</comment>
<feature type="compositionally biased region" description="Basic residues" evidence="1">
    <location>
        <begin position="1003"/>
        <end position="1018"/>
    </location>
</feature>
<sequence length="1018" mass="115092">MKSYSHNDYSIAWICALPLEMAAAKAMLDETHPALSQSSNDHNVYTLGSISGHAVVLSCLPYGVYGTTSAATVLAEMRATFPCLQFALMVGIGGGVPSSAADVRLGDVVVSKPTAAFGGVVQYDYGKATNNARFERAGTLNKPPVILLNAMAQIESDHLLEGETITNIVADVLEGKEEMRKKFSRPEHDWLFKPNYLHETFDGNNTECLSCNQNQLVKRAPRPNDDVRTHYGLIASGNGVMKDAHKRDLIAQELDILCFEMEAAGLMDQLPCLVIRGICDYCDSHKHKKWQGYASLTAAAYTKHLLSVVPTSSRPAPVESENQSWMVPFQRNLKFTGRGEVIKKLEDFVFREDGPKKFSVVGLGGMGKTQVALELAYRVRDKDPDCSVFWISAVSDSSIEQAYMSIAQELDLKDVDPANVKSRVRSHLGRREMGKWLIIYDNADDPDMWLSEDDTPTELKDLIPDSDQGRVLFTTRNRQLAIRLAPSNVFSITEMDVDTATEVLRKSLIQKDLLDDLDVTTTLLKQLTFLPLAINQAATYINNTGIQLSDYLALLQEQEQDVVELLSENFESEGRYLEIQNPVAMTWLISFQHIQRRDSLAIEYLSFMACINPRNIPRSLLLPASSLKRQTDALGLLSAYSFITTQKDRSFSLHRLVHLATRNWLRQHELLRPWLKKAAHRLDDVFPNSQYTNRPLWRLYMPHALYLIKEGEGVATRKTYASLLQRIGRCLHKDGRYNEAEGLLRTVVDIQEAKYGSADVLTLVAMGHLASTYRKQGRWKKAEKLELKILETSMKELGPEHRNTLDSMHHLTLIYSKQRRWKEAEELEMEVVEISTRVLGEEHPDTLNSLFNLASLYWEQGRLEEAEELEARLLELSRKVIGVDHPDTLMNMHNLAFTWYDMGRYEEAFKMMGDCIQLRIDTLGPEHADTESAVQALNGWREKENEPSSHRKTRRAHESSKSSITSKLTSKSTMKSETTPSLSKTRTHKSVGSKTSSQSSQSSRHRKLEGVKKLFRNF</sequence>
<protein>
    <submittedName>
        <fullName evidence="4">Uncharacterized protein</fullName>
    </submittedName>
</protein>
<dbReference type="EMBL" id="MIKG01000020">
    <property type="protein sequence ID" value="RAO72676.1"/>
    <property type="molecule type" value="Genomic_DNA"/>
</dbReference>
<reference evidence="4 5" key="1">
    <citation type="journal article" date="2017" name="Biotechnol. Biofuels">
        <title>Differential beta-glucosidase expression as a function of carbon source availability in Talaromyces amestolkiae: a genomic and proteomic approach.</title>
        <authorList>
            <person name="de Eugenio L.I."/>
            <person name="Mendez-Liter J.A."/>
            <person name="Nieto-Dominguez M."/>
            <person name="Alonso L."/>
            <person name="Gil-Munoz J."/>
            <person name="Barriuso J."/>
            <person name="Prieto A."/>
            <person name="Martinez M.J."/>
        </authorList>
    </citation>
    <scope>NUCLEOTIDE SEQUENCE [LARGE SCALE GENOMIC DNA]</scope>
    <source>
        <strain evidence="4 5">CIB</strain>
    </source>
</reference>
<dbReference type="InterPro" id="IPR027417">
    <property type="entry name" value="P-loop_NTPase"/>
</dbReference>
<dbReference type="Pfam" id="PF00931">
    <property type="entry name" value="NB-ARC"/>
    <property type="match status" value="1"/>
</dbReference>
<gene>
    <name evidence="4" type="ORF">BHQ10_008688</name>
</gene>
<name>A0A364LA36_TALAM</name>
<evidence type="ECO:0000313" key="5">
    <source>
        <dbReference type="Proteomes" id="UP000249363"/>
    </source>
</evidence>
<dbReference type="SMART" id="SM00028">
    <property type="entry name" value="TPR"/>
    <property type="match status" value="2"/>
</dbReference>
<dbReference type="SUPFAM" id="SSF53167">
    <property type="entry name" value="Purine and uridine phosphorylases"/>
    <property type="match status" value="1"/>
</dbReference>
<keyword evidence="5" id="KW-1185">Reference proteome</keyword>
<evidence type="ECO:0000256" key="1">
    <source>
        <dbReference type="SAM" id="MobiDB-lite"/>
    </source>
</evidence>
<dbReference type="Pfam" id="PF13374">
    <property type="entry name" value="TPR_10"/>
    <property type="match status" value="3"/>
</dbReference>
<dbReference type="STRING" id="1196081.A0A364LA36"/>
<dbReference type="OrthoDB" id="4218961at2759"/>
<dbReference type="InterPro" id="IPR011990">
    <property type="entry name" value="TPR-like_helical_dom_sf"/>
</dbReference>
<dbReference type="GeneID" id="63797902"/>
<dbReference type="InterPro" id="IPR035994">
    <property type="entry name" value="Nucleoside_phosphorylase_sf"/>
</dbReference>
<dbReference type="PANTHER" id="PTHR46082">
    <property type="entry name" value="ATP/GTP-BINDING PROTEIN-RELATED"/>
    <property type="match status" value="1"/>
</dbReference>
<dbReference type="SUPFAM" id="SSF48452">
    <property type="entry name" value="TPR-like"/>
    <property type="match status" value="2"/>
</dbReference>
<dbReference type="GO" id="GO:0043531">
    <property type="term" value="F:ADP binding"/>
    <property type="evidence" value="ECO:0007669"/>
    <property type="project" value="InterPro"/>
</dbReference>
<dbReference type="GO" id="GO:0009116">
    <property type="term" value="P:nucleoside metabolic process"/>
    <property type="evidence" value="ECO:0007669"/>
    <property type="project" value="InterPro"/>
</dbReference>
<feature type="compositionally biased region" description="Basic and acidic residues" evidence="1">
    <location>
        <begin position="940"/>
        <end position="949"/>
    </location>
</feature>
<feature type="region of interest" description="Disordered" evidence="1">
    <location>
        <begin position="927"/>
        <end position="1018"/>
    </location>
</feature>
<dbReference type="InterPro" id="IPR053137">
    <property type="entry name" value="NLR-like"/>
</dbReference>
<dbReference type="Gene3D" id="3.40.50.1580">
    <property type="entry name" value="Nucleoside phosphorylase domain"/>
    <property type="match status" value="1"/>
</dbReference>
<dbReference type="InterPro" id="IPR019734">
    <property type="entry name" value="TPR_rpt"/>
</dbReference>
<feature type="domain" description="Nucleoside phosphorylase" evidence="3">
    <location>
        <begin position="11"/>
        <end position="290"/>
    </location>
</feature>
<dbReference type="RefSeq" id="XP_040737190.1">
    <property type="nucleotide sequence ID" value="XM_040881520.1"/>
</dbReference>
<dbReference type="InterPro" id="IPR000845">
    <property type="entry name" value="Nucleoside_phosphorylase_d"/>
</dbReference>
<dbReference type="PANTHER" id="PTHR46082:SF11">
    <property type="entry name" value="AAA+ ATPASE DOMAIN-CONTAINING PROTEIN-RELATED"/>
    <property type="match status" value="1"/>
</dbReference>
<dbReference type="AlphaFoldDB" id="A0A364LA36"/>